<evidence type="ECO:0000256" key="1">
    <source>
        <dbReference type="SAM" id="Phobius"/>
    </source>
</evidence>
<accession>A0A0F8XSY7</accession>
<feature type="non-terminal residue" evidence="2">
    <location>
        <position position="333"/>
    </location>
</feature>
<keyword evidence="1" id="KW-1133">Transmembrane helix</keyword>
<feature type="transmembrane region" description="Helical" evidence="1">
    <location>
        <begin position="266"/>
        <end position="288"/>
    </location>
</feature>
<dbReference type="AlphaFoldDB" id="A0A0F8XSY7"/>
<keyword evidence="1" id="KW-0812">Transmembrane</keyword>
<evidence type="ECO:0000313" key="2">
    <source>
        <dbReference type="EMBL" id="KKK45119.1"/>
    </source>
</evidence>
<organism evidence="2">
    <name type="scientific">marine sediment metagenome</name>
    <dbReference type="NCBI Taxonomy" id="412755"/>
    <lineage>
        <taxon>unclassified sequences</taxon>
        <taxon>metagenomes</taxon>
        <taxon>ecological metagenomes</taxon>
    </lineage>
</organism>
<sequence>ITVEVQEYETEINSVLKEGKTLNEIKFKILYTEEGLVVESQFKEDNKLLNEINLEFGITFQEIIEYNDSDSNGIYDEISDTTIQKFALSEFWPINYSVISISEVSNLHYLRVQTKDNVFKAHFYVAEEFIFTNNSLITPNQVKINIEINNFNYSNNNSQLALYIKLESELDFEGEEETEDEEQGFAVNERGVITEINQYTGFFTWQENATIDGINQQVVTSSITTDDLDENEQMMYINYQHGINIFHDPKLGIEGLWRSKLLPFPLIALVIIIVVVSAISVSVAYTVYHYRHNGSITPILKNKSDGYSSFDNNREDLVVQIFEDENPIESLIR</sequence>
<gene>
    <name evidence="2" type="ORF">LCGC14_3165990</name>
</gene>
<name>A0A0F8XSY7_9ZZZZ</name>
<comment type="caution">
    <text evidence="2">The sequence shown here is derived from an EMBL/GenBank/DDBJ whole genome shotgun (WGS) entry which is preliminary data.</text>
</comment>
<dbReference type="EMBL" id="LAZR01070113">
    <property type="protein sequence ID" value="KKK45119.1"/>
    <property type="molecule type" value="Genomic_DNA"/>
</dbReference>
<reference evidence="2" key="1">
    <citation type="journal article" date="2015" name="Nature">
        <title>Complex archaea that bridge the gap between prokaryotes and eukaryotes.</title>
        <authorList>
            <person name="Spang A."/>
            <person name="Saw J.H."/>
            <person name="Jorgensen S.L."/>
            <person name="Zaremba-Niedzwiedzka K."/>
            <person name="Martijn J."/>
            <person name="Lind A.E."/>
            <person name="van Eijk R."/>
            <person name="Schleper C."/>
            <person name="Guy L."/>
            <person name="Ettema T.J."/>
        </authorList>
    </citation>
    <scope>NUCLEOTIDE SEQUENCE</scope>
</reference>
<protein>
    <submittedName>
        <fullName evidence="2">Uncharacterized protein</fullName>
    </submittedName>
</protein>
<feature type="non-terminal residue" evidence="2">
    <location>
        <position position="1"/>
    </location>
</feature>
<proteinExistence type="predicted"/>
<keyword evidence="1" id="KW-0472">Membrane</keyword>